<name>A0A9W8DSV2_9FUNG</name>
<comment type="caution">
    <text evidence="4">The sequence shown here is derived from an EMBL/GenBank/DDBJ whole genome shotgun (WGS) entry which is preliminary data.</text>
</comment>
<evidence type="ECO:0000313" key="5">
    <source>
        <dbReference type="Proteomes" id="UP001150538"/>
    </source>
</evidence>
<protein>
    <recommendedName>
        <fullName evidence="6">DUF866 domain-containing protein</fullName>
    </recommendedName>
</protein>
<accession>A0A9W8DSV2</accession>
<dbReference type="PANTHER" id="PTHR12857">
    <property type="entry name" value="CXXC MOTIF CONTAINING ZINC BINDING PROTEIN"/>
    <property type="match status" value="1"/>
</dbReference>
<evidence type="ECO:0000256" key="1">
    <source>
        <dbReference type="ARBA" id="ARBA00007818"/>
    </source>
</evidence>
<dbReference type="OrthoDB" id="10248838at2759"/>
<proteinExistence type="inferred from homology"/>
<comment type="similarity">
    <text evidence="1">Belongs to the UPF0587 family.</text>
</comment>
<dbReference type="EMBL" id="JANBPU010000076">
    <property type="protein sequence ID" value="KAJ1917268.1"/>
    <property type="molecule type" value="Genomic_DNA"/>
</dbReference>
<evidence type="ECO:0000313" key="4">
    <source>
        <dbReference type="EMBL" id="KAJ1917268.1"/>
    </source>
</evidence>
<evidence type="ECO:0000256" key="2">
    <source>
        <dbReference type="ARBA" id="ARBA00022723"/>
    </source>
</evidence>
<dbReference type="InterPro" id="IPR008584">
    <property type="entry name" value="CXXC_Zn-binding_euk"/>
</dbReference>
<dbReference type="GO" id="GO:0008270">
    <property type="term" value="F:zinc ion binding"/>
    <property type="evidence" value="ECO:0007669"/>
    <property type="project" value="TreeGrafter"/>
</dbReference>
<evidence type="ECO:0000256" key="3">
    <source>
        <dbReference type="ARBA" id="ARBA00022833"/>
    </source>
</evidence>
<dbReference type="Proteomes" id="UP001150538">
    <property type="component" value="Unassembled WGS sequence"/>
</dbReference>
<dbReference type="SUPFAM" id="SSF141678">
    <property type="entry name" value="MAL13P1.257-like"/>
    <property type="match status" value="1"/>
</dbReference>
<reference evidence="4" key="1">
    <citation type="submission" date="2022-07" db="EMBL/GenBank/DDBJ databases">
        <title>Phylogenomic reconstructions and comparative analyses of Kickxellomycotina fungi.</title>
        <authorList>
            <person name="Reynolds N.K."/>
            <person name="Stajich J.E."/>
            <person name="Barry K."/>
            <person name="Grigoriev I.V."/>
            <person name="Crous P."/>
            <person name="Smith M.E."/>
        </authorList>
    </citation>
    <scope>NUCLEOTIDE SEQUENCE</scope>
    <source>
        <strain evidence="4">NBRC 100468</strain>
    </source>
</reference>
<evidence type="ECO:0008006" key="6">
    <source>
        <dbReference type="Google" id="ProtNLM"/>
    </source>
</evidence>
<keyword evidence="2" id="KW-0479">Metal-binding</keyword>
<sequence length="162" mass="18327">MVKIGFYLKAECENLIELEPSEASIYIWNFKFKCNRCHETTDKFVGVDPQLVSEKSGSKGEANLIMKCKFCSREGSVSLIGPVTAFSPTAKNDGYQLMVTLDCQNWEPVDFDPQGEWVGKSEDESTKFEDIELGEDEWMDVDNNDVPATVGNLSYRFLKITK</sequence>
<gene>
    <name evidence="4" type="ORF">H4219_003298</name>
</gene>
<dbReference type="PANTHER" id="PTHR12857:SF0">
    <property type="entry name" value="CXXC MOTIF CONTAINING ZINC BINDING PROTEIN"/>
    <property type="match status" value="1"/>
</dbReference>
<keyword evidence="5" id="KW-1185">Reference proteome</keyword>
<dbReference type="AlphaFoldDB" id="A0A9W8DSV2"/>
<dbReference type="Pfam" id="PF05907">
    <property type="entry name" value="CXXC_Zn-b_euk"/>
    <property type="match status" value="1"/>
</dbReference>
<keyword evidence="3" id="KW-0862">Zinc</keyword>
<organism evidence="4 5">
    <name type="scientific">Mycoemilia scoparia</name>
    <dbReference type="NCBI Taxonomy" id="417184"/>
    <lineage>
        <taxon>Eukaryota</taxon>
        <taxon>Fungi</taxon>
        <taxon>Fungi incertae sedis</taxon>
        <taxon>Zoopagomycota</taxon>
        <taxon>Kickxellomycotina</taxon>
        <taxon>Kickxellomycetes</taxon>
        <taxon>Kickxellales</taxon>
        <taxon>Kickxellaceae</taxon>
        <taxon>Mycoemilia</taxon>
    </lineage>
</organism>